<dbReference type="Pfam" id="PF02656">
    <property type="entry name" value="DUF202"/>
    <property type="match status" value="1"/>
</dbReference>
<keyword evidence="4 6" id="KW-1133">Transmembrane helix</keyword>
<accession>A0A1E4T8F9</accession>
<evidence type="ECO:0000256" key="2">
    <source>
        <dbReference type="ARBA" id="ARBA00022475"/>
    </source>
</evidence>
<feature type="domain" description="DUF202" evidence="7">
    <location>
        <begin position="66"/>
        <end position="160"/>
    </location>
</feature>
<proteinExistence type="predicted"/>
<keyword evidence="2" id="KW-1003">Cell membrane</keyword>
<reference evidence="9" key="1">
    <citation type="submission" date="2016-04" db="EMBL/GenBank/DDBJ databases">
        <title>Comparative genomics of biotechnologically important yeasts.</title>
        <authorList>
            <consortium name="DOE Joint Genome Institute"/>
            <person name="Riley R."/>
            <person name="Haridas S."/>
            <person name="Wolfe K.H."/>
            <person name="Lopes M.R."/>
            <person name="Hittinger C.T."/>
            <person name="Goker M."/>
            <person name="Salamov A."/>
            <person name="Wisecaver J."/>
            <person name="Long T.M."/>
            <person name="Aerts A.L."/>
            <person name="Barry K."/>
            <person name="Choi C."/>
            <person name="Clum A."/>
            <person name="Coughlan A.Y."/>
            <person name="Deshpande S."/>
            <person name="Douglass A.P."/>
            <person name="Hanson S.J."/>
            <person name="Klenk H.-P."/>
            <person name="Labutti K."/>
            <person name="Lapidus A."/>
            <person name="Lindquist E."/>
            <person name="Lipzen A."/>
            <person name="Meier-Kolthoff J.P."/>
            <person name="Ohm R.A."/>
            <person name="Otillar R.P."/>
            <person name="Pangilinan J."/>
            <person name="Peng Y."/>
            <person name="Rokas A."/>
            <person name="Rosa C.A."/>
            <person name="Scheuner C."/>
            <person name="Sibirny A.A."/>
            <person name="Slot J.C."/>
            <person name="Stielow J.B."/>
            <person name="Sun H."/>
            <person name="Kurtzman C.P."/>
            <person name="Blackwell M."/>
            <person name="Grigoriev I.V."/>
            <person name="Jeffries T.W."/>
        </authorList>
    </citation>
    <scope>NUCLEOTIDE SEQUENCE [LARGE SCALE GENOMIC DNA]</scope>
    <source>
        <strain evidence="9">NRRL YB-2248</strain>
    </source>
</reference>
<keyword evidence="9" id="KW-1185">Reference proteome</keyword>
<evidence type="ECO:0000313" key="8">
    <source>
        <dbReference type="EMBL" id="ODV88046.1"/>
    </source>
</evidence>
<comment type="subcellular location">
    <subcellularLocation>
        <location evidence="1">Cell membrane</location>
        <topology evidence="1">Multi-pass membrane protein</topology>
    </subcellularLocation>
</comment>
<keyword evidence="5 6" id="KW-0472">Membrane</keyword>
<evidence type="ECO:0000259" key="7">
    <source>
        <dbReference type="Pfam" id="PF02656"/>
    </source>
</evidence>
<evidence type="ECO:0000256" key="3">
    <source>
        <dbReference type="ARBA" id="ARBA00022692"/>
    </source>
</evidence>
<evidence type="ECO:0000256" key="4">
    <source>
        <dbReference type="ARBA" id="ARBA00022989"/>
    </source>
</evidence>
<dbReference type="InterPro" id="IPR003807">
    <property type="entry name" value="DUF202"/>
</dbReference>
<dbReference type="EMBL" id="KV453847">
    <property type="protein sequence ID" value="ODV88046.1"/>
    <property type="molecule type" value="Genomic_DNA"/>
</dbReference>
<evidence type="ECO:0000313" key="9">
    <source>
        <dbReference type="Proteomes" id="UP000094801"/>
    </source>
</evidence>
<name>A0A1E4T8F9_9ASCO</name>
<dbReference type="AlphaFoldDB" id="A0A1E4T8F9"/>
<feature type="transmembrane region" description="Helical" evidence="6">
    <location>
        <begin position="169"/>
        <end position="193"/>
    </location>
</feature>
<keyword evidence="3 6" id="KW-0812">Transmembrane</keyword>
<evidence type="ECO:0000256" key="5">
    <source>
        <dbReference type="ARBA" id="ARBA00023136"/>
    </source>
</evidence>
<sequence length="196" mass="21656">MSELPNSIELTDFSAAKPDELTSDIHINERNSGSEKLKSAFTKLGKTIKAIVAKTSTISKNGAIGRDHLSNERTVLAYSRTSLGFLVLGIAIIQMSKYAIIQPISEVDVLSHSSSETLVTLLLQDLNVAKRYCRPLGGLCICAGLLTVLLGTVRYFYLQNMLQKSERFMSGSILILIIFFIMIPIFGLMFTMISRM</sequence>
<dbReference type="GO" id="GO:0005886">
    <property type="term" value="C:plasma membrane"/>
    <property type="evidence" value="ECO:0007669"/>
    <property type="project" value="UniProtKB-SubCell"/>
</dbReference>
<dbReference type="OrthoDB" id="199599at2759"/>
<evidence type="ECO:0000256" key="1">
    <source>
        <dbReference type="ARBA" id="ARBA00004651"/>
    </source>
</evidence>
<evidence type="ECO:0000256" key="6">
    <source>
        <dbReference type="SAM" id="Phobius"/>
    </source>
</evidence>
<dbReference type="PANTHER" id="PTHR34187:SF2">
    <property type="entry name" value="DUF202 DOMAIN-CONTAINING PROTEIN"/>
    <property type="match status" value="1"/>
</dbReference>
<organism evidence="8 9">
    <name type="scientific">[Candida] arabinofermentans NRRL YB-2248</name>
    <dbReference type="NCBI Taxonomy" id="983967"/>
    <lineage>
        <taxon>Eukaryota</taxon>
        <taxon>Fungi</taxon>
        <taxon>Dikarya</taxon>
        <taxon>Ascomycota</taxon>
        <taxon>Saccharomycotina</taxon>
        <taxon>Pichiomycetes</taxon>
        <taxon>Pichiales</taxon>
        <taxon>Pichiaceae</taxon>
        <taxon>Ogataea</taxon>
        <taxon>Ogataea/Candida clade</taxon>
    </lineage>
</organism>
<dbReference type="Proteomes" id="UP000094801">
    <property type="component" value="Unassembled WGS sequence"/>
</dbReference>
<protein>
    <recommendedName>
        <fullName evidence="7">DUF202 domain-containing protein</fullName>
    </recommendedName>
</protein>
<dbReference type="PANTHER" id="PTHR34187">
    <property type="entry name" value="FGR18P"/>
    <property type="match status" value="1"/>
</dbReference>
<dbReference type="InterPro" id="IPR052053">
    <property type="entry name" value="IM_YidH-like"/>
</dbReference>
<feature type="transmembrane region" description="Helical" evidence="6">
    <location>
        <begin position="136"/>
        <end position="157"/>
    </location>
</feature>
<gene>
    <name evidence="8" type="ORF">CANARDRAFT_56701</name>
</gene>